<keyword evidence="5" id="KW-1185">Reference proteome</keyword>
<evidence type="ECO:0000313" key="2">
    <source>
        <dbReference type="EMBL" id="CAF3731979.1"/>
    </source>
</evidence>
<evidence type="ECO:0000256" key="1">
    <source>
        <dbReference type="SAM" id="MobiDB-lite"/>
    </source>
</evidence>
<evidence type="ECO:0000313" key="5">
    <source>
        <dbReference type="Proteomes" id="UP000663866"/>
    </source>
</evidence>
<gene>
    <name evidence="3" type="ORF">OVN521_LOCUS7253</name>
    <name evidence="2" type="ORF">UXM345_LOCUS889</name>
</gene>
<protein>
    <submittedName>
        <fullName evidence="2">Uncharacterized protein</fullName>
    </submittedName>
</protein>
<evidence type="ECO:0000313" key="3">
    <source>
        <dbReference type="EMBL" id="CAF3858626.1"/>
    </source>
</evidence>
<organism evidence="2 4">
    <name type="scientific">Rotaria magnacalcarata</name>
    <dbReference type="NCBI Taxonomy" id="392030"/>
    <lineage>
        <taxon>Eukaryota</taxon>
        <taxon>Metazoa</taxon>
        <taxon>Spiralia</taxon>
        <taxon>Gnathifera</taxon>
        <taxon>Rotifera</taxon>
        <taxon>Eurotatoria</taxon>
        <taxon>Bdelloidea</taxon>
        <taxon>Philodinida</taxon>
        <taxon>Philodinidae</taxon>
        <taxon>Rotaria</taxon>
    </lineage>
</organism>
<sequence>MRISPRSRLELDKSFNKYLLYHRTLKSQQNQRYQNKKRLKYKYSTIPVHRPSSTDTQSTTLDGDPSVSTRADLNIQHNVQHTDPLYNTNVNLDAVGTDLSDGSSWYCELDDSLDEISVQLDPNELQRQQLFCQLIEFIRAANLNKTTMSQHFDVNVQLASGDLPARSKCNKLNSYNGYFACSRCLLEGRRCPAPCQHHTLYRWVDFIGNRCRARTQEHINQCVGRITTDARTSYDVLGLSPLSSILSIPMQSTFDYFHLALEIHLRTLRHYSNRSEIHEMPAFIQEYLELFPRLFNQCKELFSTHALYHLYEQVEQHGGLAYHSLFPTESSLNHVAKLAHGSTALGQQISYWWCVHRQISSKKTLNFPHLFTKQELIDSFIDHSVIHNFRQEFDLLYRQMFGDFPPETIQFYARFSYGLLMYHSLSYIRRNRSVSYNILIESTDKFGEDNGLHYFGQIVFFFTIQNKPYCLVKQWFRSKKKFSSLIQASGETAKWKTFIDKYYLFVCHAKYNHFSISPTFFYYTSLSIYITFLNLMAHRFDSQAPGGARKTCTNSNALTFDDDFEALDDDQNDFENNYPVVQDIPFYKRQHVGSYSARSNQNRSLGKKIFFTWILHAPTKKKRAPETTTLPFDSINKQFENIETMVLDNTTGHEPPKDVPAVIYNGKNLLAAPMNQTPALQMKKLINDLFTKEEITLGEHEQINERTDKIKDAIKIYFFDNNNDDFELFWKYEGKTIRGNQRRGRVHRNKQTNISAHQQTASNVTTSPNVIMHNPTNQAHEQ</sequence>
<proteinExistence type="predicted"/>
<feature type="region of interest" description="Disordered" evidence="1">
    <location>
        <begin position="754"/>
        <end position="782"/>
    </location>
</feature>
<name>A0A818WW11_9BILA</name>
<accession>A0A818WW11</accession>
<comment type="caution">
    <text evidence="2">The sequence shown here is derived from an EMBL/GenBank/DDBJ whole genome shotgun (WGS) entry which is preliminary data.</text>
</comment>
<dbReference type="Proteomes" id="UP000663866">
    <property type="component" value="Unassembled WGS sequence"/>
</dbReference>
<reference evidence="2" key="1">
    <citation type="submission" date="2021-02" db="EMBL/GenBank/DDBJ databases">
        <authorList>
            <person name="Nowell W R."/>
        </authorList>
    </citation>
    <scope>NUCLEOTIDE SEQUENCE</scope>
</reference>
<dbReference type="EMBL" id="CAJOBG010000792">
    <property type="protein sequence ID" value="CAF3858626.1"/>
    <property type="molecule type" value="Genomic_DNA"/>
</dbReference>
<dbReference type="EMBL" id="CAJOBF010000042">
    <property type="protein sequence ID" value="CAF3731979.1"/>
    <property type="molecule type" value="Genomic_DNA"/>
</dbReference>
<dbReference type="Proteomes" id="UP000663842">
    <property type="component" value="Unassembled WGS sequence"/>
</dbReference>
<evidence type="ECO:0000313" key="4">
    <source>
        <dbReference type="Proteomes" id="UP000663842"/>
    </source>
</evidence>
<dbReference type="AlphaFoldDB" id="A0A818WW11"/>